<name>A0A2U2XBE5_9FLAO</name>
<dbReference type="OrthoDB" id="9793058at2"/>
<organism evidence="1 2">
    <name type="scientific">Brumimicrobium oceani</name>
    <dbReference type="NCBI Taxonomy" id="2100725"/>
    <lineage>
        <taxon>Bacteria</taxon>
        <taxon>Pseudomonadati</taxon>
        <taxon>Bacteroidota</taxon>
        <taxon>Flavobacteriia</taxon>
        <taxon>Flavobacteriales</taxon>
        <taxon>Crocinitomicaceae</taxon>
        <taxon>Brumimicrobium</taxon>
    </lineage>
</organism>
<dbReference type="PANTHER" id="PTHR43428">
    <property type="entry name" value="ARSENATE REDUCTASE"/>
    <property type="match status" value="1"/>
</dbReference>
<dbReference type="RefSeq" id="WP_109359788.1">
    <property type="nucleotide sequence ID" value="NZ_QFRJ01000008.1"/>
</dbReference>
<protein>
    <submittedName>
        <fullName evidence="1">Protein-tyrosine-phosphatase</fullName>
    </submittedName>
</protein>
<gene>
    <name evidence="1" type="ORF">DIT68_10645</name>
</gene>
<dbReference type="Proteomes" id="UP000245370">
    <property type="component" value="Unassembled WGS sequence"/>
</dbReference>
<comment type="caution">
    <text evidence="1">The sequence shown here is derived from an EMBL/GenBank/DDBJ whole genome shotgun (WGS) entry which is preliminary data.</text>
</comment>
<proteinExistence type="predicted"/>
<dbReference type="AlphaFoldDB" id="A0A2U2XBE5"/>
<dbReference type="InterPro" id="IPR036196">
    <property type="entry name" value="Ptyr_pPase_sf"/>
</dbReference>
<keyword evidence="2" id="KW-1185">Reference proteome</keyword>
<dbReference type="PANTHER" id="PTHR43428:SF1">
    <property type="entry name" value="ARSENATE REDUCTASE"/>
    <property type="match status" value="1"/>
</dbReference>
<sequence>MKLFEKITDFVTQLDVSTVNEERKQILQPLIDFIQMKQNKNEVINLNFICTHNSRRSHLAQIWAQTAGHYFSVPNVLCYSGGTEATAVFPAVIETLKNSGFNICTMTSSENPKYAIKYSESQSSIIGFSKRWDDTSNPKDSFCAVMTCSEADGDCPVVFGAEKRVPIHYLDPKAFDNSPEKMEEYNKTSVQIATEMKYVFGQIKQTK</sequence>
<evidence type="ECO:0000313" key="2">
    <source>
        <dbReference type="Proteomes" id="UP000245370"/>
    </source>
</evidence>
<evidence type="ECO:0000313" key="1">
    <source>
        <dbReference type="EMBL" id="PWH85087.1"/>
    </source>
</evidence>
<reference evidence="1 2" key="2">
    <citation type="submission" date="2018-05" db="EMBL/GenBank/DDBJ databases">
        <authorList>
            <person name="Lanie J.A."/>
            <person name="Ng W.-L."/>
            <person name="Kazmierczak K.M."/>
            <person name="Andrzejewski T.M."/>
            <person name="Davidsen T.M."/>
            <person name="Wayne K.J."/>
            <person name="Tettelin H."/>
            <person name="Glass J.I."/>
            <person name="Rusch D."/>
            <person name="Podicherti R."/>
            <person name="Tsui H.-C.T."/>
            <person name="Winkler M.E."/>
        </authorList>
    </citation>
    <scope>NUCLEOTIDE SEQUENCE [LARGE SCALE GENOMIC DNA]</scope>
    <source>
        <strain evidence="1 2">C305</strain>
    </source>
</reference>
<reference evidence="1 2" key="1">
    <citation type="submission" date="2018-05" db="EMBL/GenBank/DDBJ databases">
        <title>Brumimicrobium oceani sp. nov., isolated from coastal sediment.</title>
        <authorList>
            <person name="Kou Y."/>
        </authorList>
    </citation>
    <scope>NUCLEOTIDE SEQUENCE [LARGE SCALE GENOMIC DNA]</scope>
    <source>
        <strain evidence="1 2">C305</strain>
    </source>
</reference>
<dbReference type="Gene3D" id="3.40.50.2300">
    <property type="match status" value="1"/>
</dbReference>
<dbReference type="EMBL" id="QFRJ01000008">
    <property type="protein sequence ID" value="PWH85087.1"/>
    <property type="molecule type" value="Genomic_DNA"/>
</dbReference>
<dbReference type="SUPFAM" id="SSF52788">
    <property type="entry name" value="Phosphotyrosine protein phosphatases I"/>
    <property type="match status" value="1"/>
</dbReference>
<accession>A0A2U2XBE5</accession>